<accession>A0A2D0N894</accession>
<dbReference type="Proteomes" id="UP000223913">
    <property type="component" value="Unassembled WGS sequence"/>
</dbReference>
<feature type="transmembrane region" description="Helical" evidence="1">
    <location>
        <begin position="46"/>
        <end position="65"/>
    </location>
</feature>
<dbReference type="RefSeq" id="WP_099152686.1">
    <property type="nucleotide sequence ID" value="NZ_PDUD01000028.1"/>
</dbReference>
<sequence>MAKLKFKETQRYRHWEVIALLAILTLGTAIRLVVTTVSGEAAANGNLILGIFLLASLVLTLAYFLKVRMKVKVDTKGVKYSIYPWQKSKQKIKWEEVENFEIIELPEQAALSGWSVQYGSRTRGWNMGKNRGLRLDLRNGERYFLSIENLDDLENILDEIFERK</sequence>
<organism evidence="2 3">
    <name type="scientific">Flavilitoribacter nigricans (strain ATCC 23147 / DSM 23189 / NBRC 102662 / NCIMB 1420 / SS-2)</name>
    <name type="common">Lewinella nigricans</name>
    <dbReference type="NCBI Taxonomy" id="1122177"/>
    <lineage>
        <taxon>Bacteria</taxon>
        <taxon>Pseudomonadati</taxon>
        <taxon>Bacteroidota</taxon>
        <taxon>Saprospiria</taxon>
        <taxon>Saprospirales</taxon>
        <taxon>Lewinellaceae</taxon>
        <taxon>Flavilitoribacter</taxon>
    </lineage>
</organism>
<evidence type="ECO:0000313" key="2">
    <source>
        <dbReference type="EMBL" id="PHN03973.1"/>
    </source>
</evidence>
<name>A0A2D0N894_FLAN2</name>
<dbReference type="OrthoDB" id="582675at2"/>
<evidence type="ECO:0000256" key="1">
    <source>
        <dbReference type="SAM" id="Phobius"/>
    </source>
</evidence>
<keyword evidence="1" id="KW-1133">Transmembrane helix</keyword>
<dbReference type="EMBL" id="PDUD01000028">
    <property type="protein sequence ID" value="PHN03973.1"/>
    <property type="molecule type" value="Genomic_DNA"/>
</dbReference>
<dbReference type="AlphaFoldDB" id="A0A2D0N894"/>
<keyword evidence="1" id="KW-0812">Transmembrane</keyword>
<protein>
    <submittedName>
        <fullName evidence="2">Uncharacterized protein</fullName>
    </submittedName>
</protein>
<keyword evidence="3" id="KW-1185">Reference proteome</keyword>
<comment type="caution">
    <text evidence="2">The sequence shown here is derived from an EMBL/GenBank/DDBJ whole genome shotgun (WGS) entry which is preliminary data.</text>
</comment>
<feature type="transmembrane region" description="Helical" evidence="1">
    <location>
        <begin position="12"/>
        <end position="34"/>
    </location>
</feature>
<keyword evidence="1" id="KW-0472">Membrane</keyword>
<proteinExistence type="predicted"/>
<gene>
    <name evidence="2" type="ORF">CRP01_24185</name>
</gene>
<evidence type="ECO:0000313" key="3">
    <source>
        <dbReference type="Proteomes" id="UP000223913"/>
    </source>
</evidence>
<reference evidence="2 3" key="1">
    <citation type="submission" date="2017-10" db="EMBL/GenBank/DDBJ databases">
        <title>The draft genome sequence of Lewinella nigricans NBRC 102662.</title>
        <authorList>
            <person name="Wang K."/>
        </authorList>
    </citation>
    <scope>NUCLEOTIDE SEQUENCE [LARGE SCALE GENOMIC DNA]</scope>
    <source>
        <strain evidence="2 3">NBRC 102662</strain>
    </source>
</reference>